<feature type="region of interest" description="Disordered" evidence="1">
    <location>
        <begin position="1"/>
        <end position="24"/>
    </location>
</feature>
<evidence type="ECO:0000256" key="1">
    <source>
        <dbReference type="SAM" id="MobiDB-lite"/>
    </source>
</evidence>
<dbReference type="EMBL" id="CP060394">
    <property type="protein sequence ID" value="QNI34909.1"/>
    <property type="molecule type" value="Genomic_DNA"/>
</dbReference>
<dbReference type="PRINTS" id="PR00412">
    <property type="entry name" value="EPOXHYDRLASE"/>
</dbReference>
<organism evidence="3 4">
    <name type="scientific">Alloacidobacterium dinghuense</name>
    <dbReference type="NCBI Taxonomy" id="2763107"/>
    <lineage>
        <taxon>Bacteria</taxon>
        <taxon>Pseudomonadati</taxon>
        <taxon>Acidobacteriota</taxon>
        <taxon>Terriglobia</taxon>
        <taxon>Terriglobales</taxon>
        <taxon>Acidobacteriaceae</taxon>
        <taxon>Alloacidobacterium</taxon>
    </lineage>
</organism>
<dbReference type="PRINTS" id="PR00111">
    <property type="entry name" value="ABHYDROLASE"/>
</dbReference>
<gene>
    <name evidence="3" type="ORF">H7849_10275</name>
</gene>
<dbReference type="PANTHER" id="PTHR43798">
    <property type="entry name" value="MONOACYLGLYCEROL LIPASE"/>
    <property type="match status" value="1"/>
</dbReference>
<dbReference type="Pfam" id="PF00561">
    <property type="entry name" value="Abhydrolase_1"/>
    <property type="match status" value="1"/>
</dbReference>
<dbReference type="InterPro" id="IPR050266">
    <property type="entry name" value="AB_hydrolase_sf"/>
</dbReference>
<dbReference type="KEGG" id="adin:H7849_10275"/>
<dbReference type="GO" id="GO:0016787">
    <property type="term" value="F:hydrolase activity"/>
    <property type="evidence" value="ECO:0007669"/>
    <property type="project" value="UniProtKB-KW"/>
</dbReference>
<dbReference type="Proteomes" id="UP000515312">
    <property type="component" value="Chromosome"/>
</dbReference>
<keyword evidence="3" id="KW-0378">Hydrolase</keyword>
<dbReference type="InterPro" id="IPR000073">
    <property type="entry name" value="AB_hydrolase_1"/>
</dbReference>
<feature type="compositionally biased region" description="Polar residues" evidence="1">
    <location>
        <begin position="1"/>
        <end position="15"/>
    </location>
</feature>
<dbReference type="SUPFAM" id="SSF53474">
    <property type="entry name" value="alpha/beta-Hydrolases"/>
    <property type="match status" value="1"/>
</dbReference>
<feature type="domain" description="AB hydrolase-1" evidence="2">
    <location>
        <begin position="77"/>
        <end position="201"/>
    </location>
</feature>
<reference evidence="3 4" key="1">
    <citation type="submission" date="2020-08" db="EMBL/GenBank/DDBJ databases">
        <title>Edaphobacter telluris sp. nov. and Acidobacterium dinghuensis sp. nov., two acidobacteria isolated from forest soil.</title>
        <authorList>
            <person name="Fu J."/>
            <person name="Qiu L."/>
        </authorList>
    </citation>
    <scope>NUCLEOTIDE SEQUENCE [LARGE SCALE GENOMIC DNA]</scope>
    <source>
        <strain evidence="3">4Y35</strain>
    </source>
</reference>
<dbReference type="InterPro" id="IPR029058">
    <property type="entry name" value="AB_hydrolase_fold"/>
</dbReference>
<protein>
    <submittedName>
        <fullName evidence="3">Alpha/beta hydrolase</fullName>
    </submittedName>
</protein>
<keyword evidence="4" id="KW-1185">Reference proteome</keyword>
<dbReference type="Gene3D" id="3.40.50.1820">
    <property type="entry name" value="alpha/beta hydrolase"/>
    <property type="match status" value="1"/>
</dbReference>
<evidence type="ECO:0000259" key="2">
    <source>
        <dbReference type="Pfam" id="PF00561"/>
    </source>
</evidence>
<name>A0A7G8BQT9_9BACT</name>
<dbReference type="PANTHER" id="PTHR43798:SF33">
    <property type="entry name" value="HYDROLASE, PUTATIVE (AFU_ORTHOLOGUE AFUA_2G14860)-RELATED"/>
    <property type="match status" value="1"/>
</dbReference>
<evidence type="ECO:0000313" key="4">
    <source>
        <dbReference type="Proteomes" id="UP000515312"/>
    </source>
</evidence>
<proteinExistence type="predicted"/>
<dbReference type="GO" id="GO:0016020">
    <property type="term" value="C:membrane"/>
    <property type="evidence" value="ECO:0007669"/>
    <property type="project" value="TreeGrafter"/>
</dbReference>
<sequence>MISNAAGAQSKTVPSPSDLAQELPSAYPVPGACPVLSELPEPPSAATSQKLLPRFQARRIRTSGAEINVLTKGNGRPLLLIHGHPETHLTWHKIAPALAEEYTVVLPDLRGYGDSSKPGYSDDNNNYSFRAMALDQVEVMRQLGHERFLVAGHDRGARVAHRLCLDHPSSVEKVALLDVAPTLTMYEQTTKEFATRYVWWFLQIQPAPMPEHLIGLDPAYYLRDHLAVQGKTPGAISPEVMAEYIRCYCCLGTIRAVCEDYRAAAGLDLEHDREDDSRNRYIQAPLLALWGAKGTVGHLWDVLATWRAKSNNTVSGKSLPCGHLLPEEDPEGVLAEFREFFRA</sequence>
<dbReference type="AlphaFoldDB" id="A0A7G8BQT9"/>
<evidence type="ECO:0000313" key="3">
    <source>
        <dbReference type="EMBL" id="QNI34909.1"/>
    </source>
</evidence>
<dbReference type="InterPro" id="IPR000639">
    <property type="entry name" value="Epox_hydrolase-like"/>
</dbReference>
<accession>A0A7G8BQT9</accession>